<proteinExistence type="predicted"/>
<dbReference type="EMBL" id="JXSL01000027">
    <property type="protein sequence ID" value="KIL98713.1"/>
    <property type="molecule type" value="Genomic_DNA"/>
</dbReference>
<reference evidence="1 2" key="1">
    <citation type="submission" date="2015-01" db="EMBL/GenBank/DDBJ databases">
        <title>Genome Sequence of Magnetospirillum magnetotacticum Strain MS-1.</title>
        <authorList>
            <person name="Marinov G.K."/>
            <person name="Smalley M.D."/>
            <person name="DeSalvo G."/>
        </authorList>
    </citation>
    <scope>NUCLEOTIDE SEQUENCE [LARGE SCALE GENOMIC DNA]</scope>
    <source>
        <strain evidence="1 2">MS-1</strain>
    </source>
</reference>
<dbReference type="AlphaFoldDB" id="A0A0C2YUB7"/>
<evidence type="ECO:0000313" key="2">
    <source>
        <dbReference type="Proteomes" id="UP000031971"/>
    </source>
</evidence>
<comment type="caution">
    <text evidence="1">The sequence shown here is derived from an EMBL/GenBank/DDBJ whole genome shotgun (WGS) entry which is preliminary data.</text>
</comment>
<dbReference type="SUPFAM" id="SSF53335">
    <property type="entry name" value="S-adenosyl-L-methionine-dependent methyltransferases"/>
    <property type="match status" value="1"/>
</dbReference>
<keyword evidence="2" id="KW-1185">Reference proteome</keyword>
<dbReference type="Proteomes" id="UP000031971">
    <property type="component" value="Unassembled WGS sequence"/>
</dbReference>
<dbReference type="Gene3D" id="3.40.50.150">
    <property type="entry name" value="Vaccinia Virus protein VP39"/>
    <property type="match status" value="1"/>
</dbReference>
<dbReference type="GO" id="GO:0008168">
    <property type="term" value="F:methyltransferase activity"/>
    <property type="evidence" value="ECO:0007669"/>
    <property type="project" value="UniProtKB-KW"/>
</dbReference>
<protein>
    <submittedName>
        <fullName evidence="1">Methyltransferase type 12</fullName>
    </submittedName>
</protein>
<dbReference type="InterPro" id="IPR029063">
    <property type="entry name" value="SAM-dependent_MTases_sf"/>
</dbReference>
<sequence length="159" mass="17672">MLPVQCRIQAGTTSDLIAADQGERYDSVIYIDVLEHIEDDSGELARAFALLRPSGTLVVLSPAFQWLYTAFDHAIGHVRRYDRDRLTAIAPAGAASVRMSYLDSVGMAASMANRLLLRSGMPTLGQVLTWDRWMVPASRYFDPLIGGRFGKSILAVWRR</sequence>
<name>A0A0C2YUB7_PARME</name>
<organism evidence="1 2">
    <name type="scientific">Paramagnetospirillum magnetotacticum MS-1</name>
    <dbReference type="NCBI Taxonomy" id="272627"/>
    <lineage>
        <taxon>Bacteria</taxon>
        <taxon>Pseudomonadati</taxon>
        <taxon>Pseudomonadota</taxon>
        <taxon>Alphaproteobacteria</taxon>
        <taxon>Rhodospirillales</taxon>
        <taxon>Magnetospirillaceae</taxon>
        <taxon>Paramagnetospirillum</taxon>
    </lineage>
</organism>
<keyword evidence="1" id="KW-0808">Transferase</keyword>
<gene>
    <name evidence="1" type="ORF">CCC_02163</name>
</gene>
<evidence type="ECO:0000313" key="1">
    <source>
        <dbReference type="EMBL" id="KIL98713.1"/>
    </source>
</evidence>
<keyword evidence="1" id="KW-0489">Methyltransferase</keyword>
<dbReference type="STRING" id="272627.CCC_02163"/>
<dbReference type="GO" id="GO:0032259">
    <property type="term" value="P:methylation"/>
    <property type="evidence" value="ECO:0007669"/>
    <property type="project" value="UniProtKB-KW"/>
</dbReference>
<accession>A0A0C2YUB7</accession>